<feature type="transmembrane region" description="Helical" evidence="6">
    <location>
        <begin position="188"/>
        <end position="208"/>
    </location>
</feature>
<dbReference type="PANTHER" id="PTHR30213">
    <property type="entry name" value="INNER MEMBRANE PROTEIN YHJD"/>
    <property type="match status" value="1"/>
</dbReference>
<dbReference type="EMBL" id="JALNMJ010000013">
    <property type="protein sequence ID" value="MCK7614136.1"/>
    <property type="molecule type" value="Genomic_DNA"/>
</dbReference>
<dbReference type="Pfam" id="PF03631">
    <property type="entry name" value="Virul_fac_BrkB"/>
    <property type="match status" value="1"/>
</dbReference>
<evidence type="ECO:0000256" key="1">
    <source>
        <dbReference type="ARBA" id="ARBA00004651"/>
    </source>
</evidence>
<keyword evidence="4 6" id="KW-1133">Transmembrane helix</keyword>
<sequence length="317" mass="34047">MSRGRTAETPAEIPPLGWLDVAYRVWLAMERDHVGLIAAGVAFYGLLAIFPAITALMALSGLVVEPVEIARQLELIKSVVPQEAALIILDQAQSVAGARGTGLGLAFAFSLVLSLYSVSRGIASMMEGLNVAYGETEKRGFFQLNALTLVLSLILVVAFIMGLVSALLLPAVFSIVQLPAWMEAAFSAFRWLVMALLTVTGLSLVYRFGPSRADAKWKWITPGAVLACLLWMAASYGFSVYVANFGSYNKTFGSLAGVIILLMWLWMSAYIVLFGAELNGELEAQTRKDSTTGKPQPMGMRGAVKADVLGRSITGVD</sequence>
<name>A0ABT0GXG3_9HYPH</name>
<keyword evidence="3 6" id="KW-0812">Transmembrane</keyword>
<feature type="transmembrane region" description="Helical" evidence="6">
    <location>
        <begin position="255"/>
        <end position="278"/>
    </location>
</feature>
<feature type="transmembrane region" description="Helical" evidence="6">
    <location>
        <begin position="220"/>
        <end position="243"/>
    </location>
</feature>
<evidence type="ECO:0000256" key="3">
    <source>
        <dbReference type="ARBA" id="ARBA00022692"/>
    </source>
</evidence>
<evidence type="ECO:0000256" key="2">
    <source>
        <dbReference type="ARBA" id="ARBA00022475"/>
    </source>
</evidence>
<accession>A0ABT0GXG3</accession>
<proteinExistence type="predicted"/>
<gene>
    <name evidence="7" type="ORF">M0H32_18350</name>
</gene>
<organism evidence="7 8">
    <name type="scientific">Roseibium sediminicola</name>
    <dbReference type="NCBI Taxonomy" id="2933272"/>
    <lineage>
        <taxon>Bacteria</taxon>
        <taxon>Pseudomonadati</taxon>
        <taxon>Pseudomonadota</taxon>
        <taxon>Alphaproteobacteria</taxon>
        <taxon>Hyphomicrobiales</taxon>
        <taxon>Stappiaceae</taxon>
        <taxon>Roseibium</taxon>
    </lineage>
</organism>
<evidence type="ECO:0000256" key="5">
    <source>
        <dbReference type="ARBA" id="ARBA00023136"/>
    </source>
</evidence>
<feature type="transmembrane region" description="Helical" evidence="6">
    <location>
        <begin position="103"/>
        <end position="123"/>
    </location>
</feature>
<dbReference type="RefSeq" id="WP_248156551.1">
    <property type="nucleotide sequence ID" value="NZ_JALNMJ010000013.1"/>
</dbReference>
<keyword evidence="2" id="KW-1003">Cell membrane</keyword>
<protein>
    <submittedName>
        <fullName evidence="7">YihY/virulence factor BrkB family protein</fullName>
    </submittedName>
</protein>
<dbReference type="NCBIfam" id="TIGR00765">
    <property type="entry name" value="yihY_not_rbn"/>
    <property type="match status" value="1"/>
</dbReference>
<dbReference type="Proteomes" id="UP001431221">
    <property type="component" value="Unassembled WGS sequence"/>
</dbReference>
<keyword evidence="8" id="KW-1185">Reference proteome</keyword>
<feature type="transmembrane region" description="Helical" evidence="6">
    <location>
        <begin position="144"/>
        <end position="168"/>
    </location>
</feature>
<evidence type="ECO:0000256" key="4">
    <source>
        <dbReference type="ARBA" id="ARBA00022989"/>
    </source>
</evidence>
<evidence type="ECO:0000313" key="7">
    <source>
        <dbReference type="EMBL" id="MCK7614136.1"/>
    </source>
</evidence>
<feature type="transmembrane region" description="Helical" evidence="6">
    <location>
        <begin position="34"/>
        <end position="59"/>
    </location>
</feature>
<evidence type="ECO:0000256" key="6">
    <source>
        <dbReference type="SAM" id="Phobius"/>
    </source>
</evidence>
<reference evidence="7" key="1">
    <citation type="submission" date="2022-04" db="EMBL/GenBank/DDBJ databases">
        <title>Roseibium sp. CAU 1639 isolated from mud.</title>
        <authorList>
            <person name="Kim W."/>
        </authorList>
    </citation>
    <scope>NUCLEOTIDE SEQUENCE</scope>
    <source>
        <strain evidence="7">CAU 1639</strain>
    </source>
</reference>
<dbReference type="InterPro" id="IPR017039">
    <property type="entry name" value="Virul_fac_BrkB"/>
</dbReference>
<dbReference type="PANTHER" id="PTHR30213:SF0">
    <property type="entry name" value="UPF0761 MEMBRANE PROTEIN YIHY"/>
    <property type="match status" value="1"/>
</dbReference>
<dbReference type="PIRSF" id="PIRSF035875">
    <property type="entry name" value="RNase_BN"/>
    <property type="match status" value="1"/>
</dbReference>
<comment type="caution">
    <text evidence="7">The sequence shown here is derived from an EMBL/GenBank/DDBJ whole genome shotgun (WGS) entry which is preliminary data.</text>
</comment>
<keyword evidence="5 6" id="KW-0472">Membrane</keyword>
<evidence type="ECO:0000313" key="8">
    <source>
        <dbReference type="Proteomes" id="UP001431221"/>
    </source>
</evidence>
<comment type="subcellular location">
    <subcellularLocation>
        <location evidence="1">Cell membrane</location>
        <topology evidence="1">Multi-pass membrane protein</topology>
    </subcellularLocation>
</comment>